<proteinExistence type="predicted"/>
<dbReference type="Proteomes" id="UP000315783">
    <property type="component" value="Unassembled WGS sequence"/>
</dbReference>
<dbReference type="AlphaFoldDB" id="A0A545UNE6"/>
<reference evidence="1 2" key="1">
    <citation type="journal article" date="2019" name="Appl. Microbiol. Biotechnol.">
        <title>Genome sequence of Isaria javanica and comparative genome analysis insights into family S53 peptidase evolution in fungal entomopathogens.</title>
        <authorList>
            <person name="Lin R."/>
            <person name="Zhang X."/>
            <person name="Xin B."/>
            <person name="Zou M."/>
            <person name="Gao Y."/>
            <person name="Qin F."/>
            <person name="Hu Q."/>
            <person name="Xie B."/>
            <person name="Cheng X."/>
        </authorList>
    </citation>
    <scope>NUCLEOTIDE SEQUENCE [LARGE SCALE GENOMIC DNA]</scope>
    <source>
        <strain evidence="1 2">IJ1G</strain>
    </source>
</reference>
<keyword evidence="2" id="KW-1185">Reference proteome</keyword>
<evidence type="ECO:0000313" key="1">
    <source>
        <dbReference type="EMBL" id="TQV90985.1"/>
    </source>
</evidence>
<evidence type="ECO:0000313" key="2">
    <source>
        <dbReference type="Proteomes" id="UP000315783"/>
    </source>
</evidence>
<sequence length="127" mass="14011">MCGSDSEGSSAGWEDHLKTKSLGTETPKLNLALCQAGAESTESRCIDARRALSSCPMPTVPTPAVLPDCQSKGGWWLMISRFMIFYDDRQRGGVSEHTPNNRNRRHSVSTSVQIILQVQEIAPRRHA</sequence>
<name>A0A545UNE6_9HYPO</name>
<organism evidence="1 2">
    <name type="scientific">Cordyceps javanica</name>
    <dbReference type="NCBI Taxonomy" id="43265"/>
    <lineage>
        <taxon>Eukaryota</taxon>
        <taxon>Fungi</taxon>
        <taxon>Dikarya</taxon>
        <taxon>Ascomycota</taxon>
        <taxon>Pezizomycotina</taxon>
        <taxon>Sordariomycetes</taxon>
        <taxon>Hypocreomycetidae</taxon>
        <taxon>Hypocreales</taxon>
        <taxon>Cordycipitaceae</taxon>
        <taxon>Cordyceps</taxon>
    </lineage>
</organism>
<dbReference type="EMBL" id="SPUK01000021">
    <property type="protein sequence ID" value="TQV90985.1"/>
    <property type="molecule type" value="Genomic_DNA"/>
</dbReference>
<comment type="caution">
    <text evidence="1">The sequence shown here is derived from an EMBL/GenBank/DDBJ whole genome shotgun (WGS) entry which is preliminary data.</text>
</comment>
<accession>A0A545UNE6</accession>
<protein>
    <submittedName>
        <fullName evidence="1">Uncharacterized protein</fullName>
    </submittedName>
</protein>
<gene>
    <name evidence="1" type="ORF">IF1G_10220</name>
</gene>